<proteinExistence type="predicted"/>
<accession>A0A1H1QG47</accession>
<dbReference type="GO" id="GO:0017147">
    <property type="term" value="F:Wnt-protein binding"/>
    <property type="evidence" value="ECO:0007669"/>
    <property type="project" value="InterPro"/>
</dbReference>
<dbReference type="PANTHER" id="PTHR31021">
    <property type="entry name" value="ADENOMATOSIS POLYPOSIS COLI DOWN-REGULATED 1"/>
    <property type="match status" value="1"/>
</dbReference>
<evidence type="ECO:0000313" key="1">
    <source>
        <dbReference type="EMBL" id="SDS22354.1"/>
    </source>
</evidence>
<sequence length="208" mass="23559">MYYLHLQNKGNNFAISIIKIMTIAQTKQFIQSSEWVSIVTELRPSKDRATGNIKPFYLWRTFKFSPGDKFECTVINYADAGGKVPLVKIVIKGHNVWQGEHPIVKGAYNVDYVADEAYEITPLHQGFADAVNQAPANGLNKWEVNVMQDIKAKTFPAFGLAEGQIYVDYDLVYILNDLLFMGSKHVDGRAFDTPENRPTNLQIPLMKK</sequence>
<dbReference type="AlphaFoldDB" id="A0A1H1QG47"/>
<protein>
    <recommendedName>
        <fullName evidence="3">APCDD1 domain-containing protein</fullName>
    </recommendedName>
</protein>
<dbReference type="STRING" id="652787.SAMN05216490_0764"/>
<gene>
    <name evidence="1" type="ORF">SAMN05216490_0764</name>
</gene>
<dbReference type="PANTHER" id="PTHR31021:SF1">
    <property type="entry name" value="CHROMOSOME UNDETERMINED SCAFFOLD_56, WHOLE GENOME SHOTGUN SEQUENCE"/>
    <property type="match status" value="1"/>
</dbReference>
<dbReference type="Proteomes" id="UP000199679">
    <property type="component" value="Chromosome I"/>
</dbReference>
<reference evidence="1 2" key="1">
    <citation type="submission" date="2016-10" db="EMBL/GenBank/DDBJ databases">
        <authorList>
            <person name="de Groot N.N."/>
        </authorList>
    </citation>
    <scope>NUCLEOTIDE SEQUENCE [LARGE SCALE GENOMIC DNA]</scope>
    <source>
        <strain evidence="1 2">MP1X4</strain>
    </source>
</reference>
<dbReference type="EMBL" id="LT629740">
    <property type="protein sequence ID" value="SDS22354.1"/>
    <property type="molecule type" value="Genomic_DNA"/>
</dbReference>
<keyword evidence="2" id="KW-1185">Reference proteome</keyword>
<dbReference type="GO" id="GO:0005886">
    <property type="term" value="C:plasma membrane"/>
    <property type="evidence" value="ECO:0007669"/>
    <property type="project" value="InterPro"/>
</dbReference>
<evidence type="ECO:0008006" key="3">
    <source>
        <dbReference type="Google" id="ProtNLM"/>
    </source>
</evidence>
<organism evidence="1 2">
    <name type="scientific">Mucilaginibacter mallensis</name>
    <dbReference type="NCBI Taxonomy" id="652787"/>
    <lineage>
        <taxon>Bacteria</taxon>
        <taxon>Pseudomonadati</taxon>
        <taxon>Bacteroidota</taxon>
        <taxon>Sphingobacteriia</taxon>
        <taxon>Sphingobacteriales</taxon>
        <taxon>Sphingobacteriaceae</taxon>
        <taxon>Mucilaginibacter</taxon>
    </lineage>
</organism>
<dbReference type="InterPro" id="IPR042425">
    <property type="entry name" value="APCDD1"/>
</dbReference>
<name>A0A1H1QG47_MUCMA</name>
<evidence type="ECO:0000313" key="2">
    <source>
        <dbReference type="Proteomes" id="UP000199679"/>
    </source>
</evidence>
<dbReference type="GO" id="GO:0030178">
    <property type="term" value="P:negative regulation of Wnt signaling pathway"/>
    <property type="evidence" value="ECO:0007669"/>
    <property type="project" value="InterPro"/>
</dbReference>